<proteinExistence type="predicted"/>
<sequence>MEQTLRIKALVICAALWASPALADEPAICDASQPGMAGLCGVIEARCLPYLDDPASLSPRDIMPIPRTFRRYFESTLNTYALGYQETDLDRTLVVFMYDEPACEIISSGLSYSELLLAFTEWRDGAGARFVSTTGFEPVSRMTMPRAYAAAFLAAPRRDGRVTEITLNWNLTFEGLTRLRVSYQPLRDHTADLMGVAVK</sequence>
<dbReference type="RefSeq" id="WP_407590862.1">
    <property type="nucleotide sequence ID" value="NZ_JBHDIY010000002.1"/>
</dbReference>
<dbReference type="Proteomes" id="UP001627408">
    <property type="component" value="Unassembled WGS sequence"/>
</dbReference>
<keyword evidence="3" id="KW-1185">Reference proteome</keyword>
<evidence type="ECO:0000313" key="2">
    <source>
        <dbReference type="EMBL" id="MFL4469094.1"/>
    </source>
</evidence>
<evidence type="ECO:0000256" key="1">
    <source>
        <dbReference type="SAM" id="SignalP"/>
    </source>
</evidence>
<evidence type="ECO:0000313" key="3">
    <source>
        <dbReference type="Proteomes" id="UP001627408"/>
    </source>
</evidence>
<name>A0ABW8UQS7_9RHOB</name>
<feature type="signal peptide" evidence="1">
    <location>
        <begin position="1"/>
        <end position="23"/>
    </location>
</feature>
<organism evidence="2 3">
    <name type="scientific">Tateyamaria armeniaca</name>
    <dbReference type="NCBI Taxonomy" id="2518930"/>
    <lineage>
        <taxon>Bacteria</taxon>
        <taxon>Pseudomonadati</taxon>
        <taxon>Pseudomonadota</taxon>
        <taxon>Alphaproteobacteria</taxon>
        <taxon>Rhodobacterales</taxon>
        <taxon>Roseobacteraceae</taxon>
        <taxon>Tateyamaria</taxon>
    </lineage>
</organism>
<comment type="caution">
    <text evidence="2">The sequence shown here is derived from an EMBL/GenBank/DDBJ whole genome shotgun (WGS) entry which is preliminary data.</text>
</comment>
<feature type="chain" id="PRO_5046324305" description="Lipoprotein" evidence="1">
    <location>
        <begin position="24"/>
        <end position="199"/>
    </location>
</feature>
<accession>A0ABW8UQS7</accession>
<dbReference type="EMBL" id="JBHDIY010000002">
    <property type="protein sequence ID" value="MFL4469094.1"/>
    <property type="molecule type" value="Genomic_DNA"/>
</dbReference>
<protein>
    <recommendedName>
        <fullName evidence="4">Lipoprotein</fullName>
    </recommendedName>
</protein>
<keyword evidence="1" id="KW-0732">Signal</keyword>
<reference evidence="2 3" key="1">
    <citation type="submission" date="2024-08" db="EMBL/GenBank/DDBJ databases">
        <title>Tateyamaria sp. nov., isolated from marine algae.</title>
        <authorList>
            <person name="Choi B.J."/>
            <person name="Kim J.M."/>
            <person name="Lee J.K."/>
            <person name="Choi D.G."/>
            <person name="Bayburt H."/>
            <person name="Baek J.H."/>
            <person name="Han D.M."/>
            <person name="Jeon C.O."/>
        </authorList>
    </citation>
    <scope>NUCLEOTIDE SEQUENCE [LARGE SCALE GENOMIC DNA]</scope>
    <source>
        <strain evidence="2 3">KMU-156</strain>
    </source>
</reference>
<gene>
    <name evidence="2" type="ORF">ACERZ8_04135</name>
</gene>
<evidence type="ECO:0008006" key="4">
    <source>
        <dbReference type="Google" id="ProtNLM"/>
    </source>
</evidence>